<organism evidence="11 12">
    <name type="scientific">Desulfobotulus pelophilus</name>
    <dbReference type="NCBI Taxonomy" id="2823377"/>
    <lineage>
        <taxon>Bacteria</taxon>
        <taxon>Pseudomonadati</taxon>
        <taxon>Thermodesulfobacteriota</taxon>
        <taxon>Desulfobacteria</taxon>
        <taxon>Desulfobacterales</taxon>
        <taxon>Desulfobacteraceae</taxon>
        <taxon>Desulfobotulus</taxon>
    </lineage>
</organism>
<dbReference type="Pfam" id="PF00460">
    <property type="entry name" value="Flg_bb_rod"/>
    <property type="match status" value="1"/>
</dbReference>
<dbReference type="SUPFAM" id="SSF117143">
    <property type="entry name" value="Flagellar hook protein flgE"/>
    <property type="match status" value="2"/>
</dbReference>
<evidence type="ECO:0000256" key="4">
    <source>
        <dbReference type="ARBA" id="ARBA00023143"/>
    </source>
</evidence>
<protein>
    <recommendedName>
        <fullName evidence="3 5">Flagellar hook protein FlgE</fullName>
    </recommendedName>
</protein>
<evidence type="ECO:0000256" key="2">
    <source>
        <dbReference type="ARBA" id="ARBA00009677"/>
    </source>
</evidence>
<reference evidence="11 12" key="1">
    <citation type="submission" date="2022-11" db="EMBL/GenBank/DDBJ databases">
        <title>Desulfobotulus tamanensis H1 sp. nov. - anaerobic, alkaliphilic, sulphate reducing bacterium isolated from terrestrial mud volcano.</title>
        <authorList>
            <person name="Frolova A."/>
            <person name="Merkel A.Y."/>
            <person name="Slobodkin A.I."/>
        </authorList>
    </citation>
    <scope>NUCLEOTIDE SEQUENCE [LARGE SCALE GENOMIC DNA]</scope>
    <source>
        <strain evidence="11 12">H1</strain>
    </source>
</reference>
<comment type="function">
    <text evidence="5">A flexible structure which links the flagellar filament to the drive apparatus in the basal body.</text>
</comment>
<dbReference type="Pfam" id="PF06429">
    <property type="entry name" value="Flg_bbr_C"/>
    <property type="match status" value="1"/>
</dbReference>
<feature type="region of interest" description="Disordered" evidence="6">
    <location>
        <begin position="848"/>
        <end position="868"/>
    </location>
</feature>
<name>A0ABT3N9H0_9BACT</name>
<comment type="similarity">
    <text evidence="2 5">Belongs to the flagella basal body rod proteins family.</text>
</comment>
<evidence type="ECO:0000256" key="1">
    <source>
        <dbReference type="ARBA" id="ARBA00004117"/>
    </source>
</evidence>
<dbReference type="InterPro" id="IPR037925">
    <property type="entry name" value="FlgE/F/G-like"/>
</dbReference>
<keyword evidence="11" id="KW-0282">Flagellum</keyword>
<evidence type="ECO:0000259" key="7">
    <source>
        <dbReference type="Pfam" id="PF00460"/>
    </source>
</evidence>
<dbReference type="Pfam" id="PF07559">
    <property type="entry name" value="FlgE_D2"/>
    <property type="match status" value="1"/>
</dbReference>
<dbReference type="InterPro" id="IPR001444">
    <property type="entry name" value="Flag_bb_rod_N"/>
</dbReference>
<accession>A0ABT3N9H0</accession>
<feature type="domain" description="Flagellar hook protein FlgE D2" evidence="9">
    <location>
        <begin position="184"/>
        <end position="297"/>
    </location>
</feature>
<evidence type="ECO:0000259" key="10">
    <source>
        <dbReference type="Pfam" id="PF22692"/>
    </source>
</evidence>
<dbReference type="PROSITE" id="PS00588">
    <property type="entry name" value="FLAGELLA_BB_ROD"/>
    <property type="match status" value="1"/>
</dbReference>
<dbReference type="Pfam" id="PF22692">
    <property type="entry name" value="LlgE_F_G_D1"/>
    <property type="match status" value="1"/>
</dbReference>
<dbReference type="EMBL" id="JAPFPW010000007">
    <property type="protein sequence ID" value="MCW7753811.1"/>
    <property type="molecule type" value="Genomic_DNA"/>
</dbReference>
<proteinExistence type="inferred from homology"/>
<dbReference type="RefSeq" id="WP_265424681.1">
    <property type="nucleotide sequence ID" value="NZ_JAPFPW010000007.1"/>
</dbReference>
<sequence length="914" mass="98486">MSLTSSLYTGTSGLTNMGNAMQVIGDNISNVNTVGFKGSRYTFADVLNQTVGTQSGSAQVGRGMALGSVDNLHNQGSFESTGNTTDLSIGGNGFFVVRHPASNQEYYTRAGNFNFDKDGKLVTPEGMIVQGWKLDPDTGDDMGAMTNIIMQSFTSPPKQTSEITAITNLDADAVSQSTVLSNAWDATKQPPLPPNSYEYQTVVKAYDALGSTHDITIYYDKKSGSEWEYIITMNPGEDKRLGVQGTPGQGILARGTILFNESDGSIADMTMEEYTGRIGNVRTEGVNRYDDLTFVLNSTEPMDFDGFDFHVEYDGDRWQFQNLPAAYPNAEIIYSDARRIEIVLNRNPADTAPEPDMVIRLASNAVATDSLKFDINKPRDAHVQNVTGLTYRGDTGNDNTTLTINDPGVMTRDMEGMNLVWNPRGGVDGRGEWYMSNPSEQNVTGQNYGGMAAVDGASETVLNPAVLNQYAAGMQVEWDAVEGWVWRSSSGTASVGAASTAGELTVHNAMVLNRAAVITVPEAAYNDAALTTGWQVLPFAGVAALADYPAAQIRRDGDRVQIDLDGNGTADISFTPEDPADFGGNDIVFSITASPPREYPNARILNDTPLDPGRLAISFDGNNNPDVVWSFEDAGGAPAAAGAGETFTFSLDPRTTPEGYPNAVIRGDKDRVYIDLDGSGGDNDREDIVFTFTEPMRHGANVENSVISFDIQGGTSWRQLGTRDINNAGYYEFTADFLGSAGRMATDGTYRTTEQKIAFNIGTSFDGLNFINSSLTTTQYARTSSTIYQTADGYGAGDLEGVNVSADGVMTGMYSNGQLIPLYRVGLAKFLNNQGLYKEGGNLYRETRDSGSAITGRPGSNGLGKLSPNSLEMSNVDIGDEFVRMITTQRGFQANSKTVTTVDAMLETVIQMKR</sequence>
<dbReference type="NCBIfam" id="TIGR03506">
    <property type="entry name" value="FlgEFG_subfam"/>
    <property type="match status" value="2"/>
</dbReference>
<feature type="domain" description="Flagellar basal-body/hook protein C-terminal" evidence="8">
    <location>
        <begin position="869"/>
        <end position="912"/>
    </location>
</feature>
<dbReference type="Proteomes" id="UP001209681">
    <property type="component" value="Unassembled WGS sequence"/>
</dbReference>
<evidence type="ECO:0000259" key="9">
    <source>
        <dbReference type="Pfam" id="PF07559"/>
    </source>
</evidence>
<dbReference type="Gene3D" id="2.60.98.20">
    <property type="entry name" value="Flagellar hook protein FlgE"/>
    <property type="match status" value="1"/>
</dbReference>
<keyword evidence="4 5" id="KW-0975">Bacterial flagellum</keyword>
<dbReference type="PANTHER" id="PTHR30435:SF1">
    <property type="entry name" value="FLAGELLAR HOOK PROTEIN FLGE"/>
    <property type="match status" value="1"/>
</dbReference>
<feature type="domain" description="Flagellar hook protein FlgE/F/G-like D1" evidence="10">
    <location>
        <begin position="89"/>
        <end position="137"/>
    </location>
</feature>
<dbReference type="InterPro" id="IPR010930">
    <property type="entry name" value="Flg_bb/hook_C_dom"/>
</dbReference>
<dbReference type="InterPro" id="IPR037058">
    <property type="entry name" value="Falgellar_hook_FlgE_sf"/>
</dbReference>
<dbReference type="InterPro" id="IPR053967">
    <property type="entry name" value="LlgE_F_G-like_D1"/>
</dbReference>
<keyword evidence="11" id="KW-0966">Cell projection</keyword>
<dbReference type="InterPro" id="IPR020013">
    <property type="entry name" value="Flagellar_FlgE/F/G"/>
</dbReference>
<comment type="caution">
    <text evidence="11">The sequence shown here is derived from an EMBL/GenBank/DDBJ whole genome shotgun (WGS) entry which is preliminary data.</text>
</comment>
<gene>
    <name evidence="11" type="ORF">OOT00_07430</name>
</gene>
<dbReference type="PANTHER" id="PTHR30435">
    <property type="entry name" value="FLAGELLAR PROTEIN"/>
    <property type="match status" value="1"/>
</dbReference>
<evidence type="ECO:0000313" key="11">
    <source>
        <dbReference type="EMBL" id="MCW7753811.1"/>
    </source>
</evidence>
<keyword evidence="12" id="KW-1185">Reference proteome</keyword>
<evidence type="ECO:0000256" key="5">
    <source>
        <dbReference type="RuleBase" id="RU362116"/>
    </source>
</evidence>
<evidence type="ECO:0000256" key="6">
    <source>
        <dbReference type="SAM" id="MobiDB-lite"/>
    </source>
</evidence>
<comment type="subcellular location">
    <subcellularLocation>
        <location evidence="1 5">Bacterial flagellum basal body</location>
    </subcellularLocation>
</comment>
<evidence type="ECO:0000259" key="8">
    <source>
        <dbReference type="Pfam" id="PF06429"/>
    </source>
</evidence>
<evidence type="ECO:0000256" key="3">
    <source>
        <dbReference type="ARBA" id="ARBA00019015"/>
    </source>
</evidence>
<dbReference type="InterPro" id="IPR019776">
    <property type="entry name" value="Flagellar_basal_body_rod_CS"/>
</dbReference>
<dbReference type="InterPro" id="IPR011491">
    <property type="entry name" value="FlgE_D2"/>
</dbReference>
<keyword evidence="11" id="KW-0969">Cilium</keyword>
<feature type="domain" description="Flagellar basal body rod protein N-terminal" evidence="7">
    <location>
        <begin position="7"/>
        <end position="37"/>
    </location>
</feature>
<evidence type="ECO:0000313" key="12">
    <source>
        <dbReference type="Proteomes" id="UP001209681"/>
    </source>
</evidence>